<dbReference type="Proteomes" id="UP001239111">
    <property type="component" value="Chromosome 2"/>
</dbReference>
<keyword evidence="2" id="KW-1185">Reference proteome</keyword>
<sequence length="755" mass="86440">MMEIRICYLTIGIFKIILTVSASTHWVVTENGRLQSLSESMFQMQRPYDLMSLLEQENRRDSVNKLLESLKNRKAIIDNQFVGLHTASDVENGLHMNDADCLLRDQYDFGWNFYHSIATDGNLRHGMMQNNFHRVDIPSKSEKKVPDCKNTFQQDFSMHTFEHLNAMQDREYLTQLQETALLKIIPPNMELDLFGHKIAHELLYNKTSWVHLNLASIYWRIKGNAYNALECSRRAIVKAPRQYRDIALLTTGGIFHAANKSREAAIILHTAIEYEPTESLHHLALANVYAQLGEFNKSVQFYDNSLRLDPQLDMARSAKHNILCNLKLESSLSALHRQLTNILSELRAYHNEETELLSFQEKILWEDIKQIPFLTHQGGSFEDHLSSISMNLGQSCMQKSGDKSILSCDIISEKQILAQKLQIDFGVSLQVLKNVENQAKEIREKMMNSKINSALQPSKSENHVGQTRDYSRFSSVFMEPTDRPKYHNFKIQKSTELFEDPDWPIYSYCETLIPFALDVRQYIPVYLPPENKGYVTYLFVSELIGIEPEKEHPLPWSPPKCQSPRSFDRKYIPSELVKATTGYNLPDSNLMPSLTSLVEGAEISEIGQRILTATSSKVAAPWVLSMLASLYWRIVGKPRNALDCLQLAITSVPDRFRDVPLISIASISQKFSLIDNALFVAQEAFRVNPVEPITNYLYGTLLHIKGNSSGAMHHLKQSLRVDPRLMDGRAMTMLETIACQERFNAAYLNEYEDIS</sequence>
<dbReference type="EMBL" id="CM056742">
    <property type="protein sequence ID" value="KAJ8678526.1"/>
    <property type="molecule type" value="Genomic_DNA"/>
</dbReference>
<organism evidence="1 2">
    <name type="scientific">Eretmocerus hayati</name>
    <dbReference type="NCBI Taxonomy" id="131215"/>
    <lineage>
        <taxon>Eukaryota</taxon>
        <taxon>Metazoa</taxon>
        <taxon>Ecdysozoa</taxon>
        <taxon>Arthropoda</taxon>
        <taxon>Hexapoda</taxon>
        <taxon>Insecta</taxon>
        <taxon>Pterygota</taxon>
        <taxon>Neoptera</taxon>
        <taxon>Endopterygota</taxon>
        <taxon>Hymenoptera</taxon>
        <taxon>Apocrita</taxon>
        <taxon>Proctotrupomorpha</taxon>
        <taxon>Chalcidoidea</taxon>
        <taxon>Aphelinidae</taxon>
        <taxon>Aphelininae</taxon>
        <taxon>Eretmocerus</taxon>
    </lineage>
</organism>
<proteinExistence type="predicted"/>
<accession>A0ACC2P674</accession>
<reference evidence="1" key="1">
    <citation type="submission" date="2023-04" db="EMBL/GenBank/DDBJ databases">
        <title>A chromosome-level genome assembly of the parasitoid wasp Eretmocerus hayati.</title>
        <authorList>
            <person name="Zhong Y."/>
            <person name="Liu S."/>
            <person name="Liu Y."/>
        </authorList>
    </citation>
    <scope>NUCLEOTIDE SEQUENCE</scope>
    <source>
        <strain evidence="1">ZJU_SS_LIU_2023</strain>
    </source>
</reference>
<protein>
    <submittedName>
        <fullName evidence="1">Uncharacterized protein</fullName>
    </submittedName>
</protein>
<gene>
    <name evidence="1" type="ORF">QAD02_014313</name>
</gene>
<comment type="caution">
    <text evidence="1">The sequence shown here is derived from an EMBL/GenBank/DDBJ whole genome shotgun (WGS) entry which is preliminary data.</text>
</comment>
<evidence type="ECO:0000313" key="2">
    <source>
        <dbReference type="Proteomes" id="UP001239111"/>
    </source>
</evidence>
<evidence type="ECO:0000313" key="1">
    <source>
        <dbReference type="EMBL" id="KAJ8678526.1"/>
    </source>
</evidence>
<name>A0ACC2P674_9HYME</name>